<evidence type="ECO:0000313" key="3">
    <source>
        <dbReference type="Proteomes" id="UP000240883"/>
    </source>
</evidence>
<gene>
    <name evidence="2" type="ORF">BS50DRAFT_296346</name>
</gene>
<evidence type="ECO:0000313" key="2">
    <source>
        <dbReference type="EMBL" id="PSN69791.1"/>
    </source>
</evidence>
<proteinExistence type="predicted"/>
<organism evidence="2 3">
    <name type="scientific">Corynespora cassiicola Philippines</name>
    <dbReference type="NCBI Taxonomy" id="1448308"/>
    <lineage>
        <taxon>Eukaryota</taxon>
        <taxon>Fungi</taxon>
        <taxon>Dikarya</taxon>
        <taxon>Ascomycota</taxon>
        <taxon>Pezizomycotina</taxon>
        <taxon>Dothideomycetes</taxon>
        <taxon>Pleosporomycetidae</taxon>
        <taxon>Pleosporales</taxon>
        <taxon>Corynesporascaceae</taxon>
        <taxon>Corynespora</taxon>
    </lineage>
</organism>
<reference evidence="2 3" key="1">
    <citation type="journal article" date="2018" name="Front. Microbiol.">
        <title>Genome-Wide Analysis of Corynespora cassiicola Leaf Fall Disease Putative Effectors.</title>
        <authorList>
            <person name="Lopez D."/>
            <person name="Ribeiro S."/>
            <person name="Label P."/>
            <person name="Fumanal B."/>
            <person name="Venisse J.S."/>
            <person name="Kohler A."/>
            <person name="de Oliveira R.R."/>
            <person name="Labutti K."/>
            <person name="Lipzen A."/>
            <person name="Lail K."/>
            <person name="Bauer D."/>
            <person name="Ohm R.A."/>
            <person name="Barry K.W."/>
            <person name="Spatafora J."/>
            <person name="Grigoriev I.V."/>
            <person name="Martin F.M."/>
            <person name="Pujade-Renaud V."/>
        </authorList>
    </citation>
    <scope>NUCLEOTIDE SEQUENCE [LARGE SCALE GENOMIC DNA]</scope>
    <source>
        <strain evidence="2 3">Philippines</strain>
    </source>
</reference>
<accession>A0A2T2NWI5</accession>
<feature type="region of interest" description="Disordered" evidence="1">
    <location>
        <begin position="88"/>
        <end position="133"/>
    </location>
</feature>
<dbReference type="Proteomes" id="UP000240883">
    <property type="component" value="Unassembled WGS sequence"/>
</dbReference>
<dbReference type="AlphaFoldDB" id="A0A2T2NWI5"/>
<sequence>MSSFVLPQQAIRALLYHISAPYPHCTQRQRAHFSYLPDIRGRKKKVQSSFFFIIRPPHPVYSCTCTCMMKRPTSYFCAMECSSSSRKLYAKGEGGAGPTRLSHCPPFASPSTLAGAAGTADRPSLRRRGKVPV</sequence>
<dbReference type="EMBL" id="KZ678132">
    <property type="protein sequence ID" value="PSN69791.1"/>
    <property type="molecule type" value="Genomic_DNA"/>
</dbReference>
<keyword evidence="3" id="KW-1185">Reference proteome</keyword>
<name>A0A2T2NWI5_CORCC</name>
<evidence type="ECO:0000256" key="1">
    <source>
        <dbReference type="SAM" id="MobiDB-lite"/>
    </source>
</evidence>
<protein>
    <submittedName>
        <fullName evidence="2">Uncharacterized protein</fullName>
    </submittedName>
</protein>